<comment type="similarity">
    <text evidence="1">Belongs to the bacterial solute-binding protein 1 family.</text>
</comment>
<dbReference type="InterPro" id="IPR006059">
    <property type="entry name" value="SBP"/>
</dbReference>
<dbReference type="AlphaFoldDB" id="X1M9K3"/>
<accession>X1M9K3</accession>
<dbReference type="GO" id="GO:1901982">
    <property type="term" value="F:maltose binding"/>
    <property type="evidence" value="ECO:0007669"/>
    <property type="project" value="TreeGrafter"/>
</dbReference>
<evidence type="ECO:0000313" key="4">
    <source>
        <dbReference type="EMBL" id="GAI28322.1"/>
    </source>
</evidence>
<protein>
    <recommendedName>
        <fullName evidence="5">Extracellular solute-binding protein</fullName>
    </recommendedName>
</protein>
<dbReference type="EMBL" id="BARV01020526">
    <property type="protein sequence ID" value="GAI28322.1"/>
    <property type="molecule type" value="Genomic_DNA"/>
</dbReference>
<sequence length="191" mass="20852">GYNALKFLVDLVQVHKVAQEPVIIGGWPGQWGMMAAGEVAMMHDGPWFKGILEGMDAPMEDIEIALKPKGVQEASVVGGEDLVIFTQSKHPDEAWKVMEYMTSKEFQLGMSEVGQIPALKVAGEDPSVKGDPFWGVFIQQLETARARPVHPNYSEMDEIIHRHLDAALAGVEGVQEALDAMAAEINELLSA</sequence>
<keyword evidence="2" id="KW-0813">Transport</keyword>
<proteinExistence type="inferred from homology"/>
<organism evidence="4">
    <name type="scientific">marine sediment metagenome</name>
    <dbReference type="NCBI Taxonomy" id="412755"/>
    <lineage>
        <taxon>unclassified sequences</taxon>
        <taxon>metagenomes</taxon>
        <taxon>ecological metagenomes</taxon>
    </lineage>
</organism>
<dbReference type="Gene3D" id="3.40.190.10">
    <property type="entry name" value="Periplasmic binding protein-like II"/>
    <property type="match status" value="2"/>
</dbReference>
<dbReference type="PANTHER" id="PTHR30061:SF50">
    <property type="entry name" value="MALTOSE_MALTODEXTRIN-BINDING PERIPLASMIC PROTEIN"/>
    <property type="match status" value="1"/>
</dbReference>
<dbReference type="GO" id="GO:0055052">
    <property type="term" value="C:ATP-binding cassette (ABC) transporter complex, substrate-binding subunit-containing"/>
    <property type="evidence" value="ECO:0007669"/>
    <property type="project" value="TreeGrafter"/>
</dbReference>
<dbReference type="SUPFAM" id="SSF53850">
    <property type="entry name" value="Periplasmic binding protein-like II"/>
    <property type="match status" value="1"/>
</dbReference>
<feature type="non-terminal residue" evidence="4">
    <location>
        <position position="1"/>
    </location>
</feature>
<name>X1M9K3_9ZZZZ</name>
<evidence type="ECO:0000256" key="1">
    <source>
        <dbReference type="ARBA" id="ARBA00008520"/>
    </source>
</evidence>
<gene>
    <name evidence="4" type="ORF">S06H3_34237</name>
</gene>
<evidence type="ECO:0000256" key="2">
    <source>
        <dbReference type="ARBA" id="ARBA00022448"/>
    </source>
</evidence>
<comment type="caution">
    <text evidence="4">The sequence shown here is derived from an EMBL/GenBank/DDBJ whole genome shotgun (WGS) entry which is preliminary data.</text>
</comment>
<keyword evidence="3" id="KW-0732">Signal</keyword>
<evidence type="ECO:0008006" key="5">
    <source>
        <dbReference type="Google" id="ProtNLM"/>
    </source>
</evidence>
<dbReference type="Pfam" id="PF13416">
    <property type="entry name" value="SBP_bac_8"/>
    <property type="match status" value="1"/>
</dbReference>
<dbReference type="GO" id="GO:0015768">
    <property type="term" value="P:maltose transport"/>
    <property type="evidence" value="ECO:0007669"/>
    <property type="project" value="TreeGrafter"/>
</dbReference>
<dbReference type="GO" id="GO:0042956">
    <property type="term" value="P:maltodextrin transmembrane transport"/>
    <property type="evidence" value="ECO:0007669"/>
    <property type="project" value="TreeGrafter"/>
</dbReference>
<dbReference type="PANTHER" id="PTHR30061">
    <property type="entry name" value="MALTOSE-BINDING PERIPLASMIC PROTEIN"/>
    <property type="match status" value="1"/>
</dbReference>
<reference evidence="4" key="1">
    <citation type="journal article" date="2014" name="Front. Microbiol.">
        <title>High frequency of phylogenetically diverse reductive dehalogenase-homologous genes in deep subseafloor sedimentary metagenomes.</title>
        <authorList>
            <person name="Kawai M."/>
            <person name="Futagami T."/>
            <person name="Toyoda A."/>
            <person name="Takaki Y."/>
            <person name="Nishi S."/>
            <person name="Hori S."/>
            <person name="Arai W."/>
            <person name="Tsubouchi T."/>
            <person name="Morono Y."/>
            <person name="Uchiyama I."/>
            <person name="Ito T."/>
            <person name="Fujiyama A."/>
            <person name="Inagaki F."/>
            <person name="Takami H."/>
        </authorList>
    </citation>
    <scope>NUCLEOTIDE SEQUENCE</scope>
    <source>
        <strain evidence="4">Expedition CK06-06</strain>
    </source>
</reference>
<evidence type="ECO:0000256" key="3">
    <source>
        <dbReference type="ARBA" id="ARBA00022729"/>
    </source>
</evidence>